<reference evidence="4" key="1">
    <citation type="submission" date="2016-09" db="EMBL/GenBank/DDBJ databases">
        <authorList>
            <person name="Varghese N."/>
            <person name="Submissions S."/>
        </authorList>
    </citation>
    <scope>NUCLEOTIDE SEQUENCE [LARGE SCALE GENOMIC DNA]</scope>
    <source>
        <strain evidence="4">25nlg</strain>
    </source>
</reference>
<dbReference type="RefSeq" id="WP_090775505.1">
    <property type="nucleotide sequence ID" value="NZ_FMYM01000005.1"/>
</dbReference>
<dbReference type="PROSITE" id="PS51202">
    <property type="entry name" value="RCK_C"/>
    <property type="match status" value="1"/>
</dbReference>
<dbReference type="InterPro" id="IPR003148">
    <property type="entry name" value="RCK_N"/>
</dbReference>
<dbReference type="InterPro" id="IPR050721">
    <property type="entry name" value="Trk_Ktr_HKT_K-transport"/>
</dbReference>
<evidence type="ECO:0000259" key="1">
    <source>
        <dbReference type="PROSITE" id="PS51201"/>
    </source>
</evidence>
<dbReference type="EMBL" id="FMYM01000005">
    <property type="protein sequence ID" value="SDC09229.1"/>
    <property type="molecule type" value="Genomic_DNA"/>
</dbReference>
<gene>
    <name evidence="3" type="ORF">SAMN05421737_105149</name>
</gene>
<dbReference type="OrthoDB" id="9776294at2"/>
<feature type="domain" description="RCK C-terminal" evidence="2">
    <location>
        <begin position="135"/>
        <end position="219"/>
    </location>
</feature>
<dbReference type="PROSITE" id="PS51201">
    <property type="entry name" value="RCK_N"/>
    <property type="match status" value="1"/>
</dbReference>
<dbReference type="PANTHER" id="PTHR43833:SF7">
    <property type="entry name" value="KTR SYSTEM POTASSIUM UPTAKE PROTEIN C"/>
    <property type="match status" value="1"/>
</dbReference>
<dbReference type="Pfam" id="PF02080">
    <property type="entry name" value="TrkA_C"/>
    <property type="match status" value="1"/>
</dbReference>
<name>A0A1G6IRV1_9BACI</name>
<dbReference type="GO" id="GO:0008324">
    <property type="term" value="F:monoatomic cation transmembrane transporter activity"/>
    <property type="evidence" value="ECO:0007669"/>
    <property type="project" value="InterPro"/>
</dbReference>
<dbReference type="GO" id="GO:0006813">
    <property type="term" value="P:potassium ion transport"/>
    <property type="evidence" value="ECO:0007669"/>
    <property type="project" value="InterPro"/>
</dbReference>
<dbReference type="InterPro" id="IPR006037">
    <property type="entry name" value="RCK_C"/>
</dbReference>
<sequence length="223" mass="24504">MRRPFVVIGLGRFGGSVTQELIRQGAEVLAIDRDDAKIEAFREHVTSSVVADATDEKVLKELGVHEYTHVIVAIGNDIEASILTTLLLSELGVPDISVKAQNDYHARVLTKIGADRVLHPERDMGTRLAHNLMSKNIIDYAELSGQLSVMEMTVDEHKCGGTIGALELRRKYHCAVVAVCRNGTFFSSPPMTEVIKKGDILVVLGLTKDVYQLEQAMAHKKEG</sequence>
<feature type="domain" description="RCK N-terminal" evidence="1">
    <location>
        <begin position="2"/>
        <end position="118"/>
    </location>
</feature>
<evidence type="ECO:0000313" key="3">
    <source>
        <dbReference type="EMBL" id="SDC09229.1"/>
    </source>
</evidence>
<dbReference type="InterPro" id="IPR036291">
    <property type="entry name" value="NAD(P)-bd_dom_sf"/>
</dbReference>
<dbReference type="STRING" id="1464122.SAMN05421737_105149"/>
<dbReference type="InterPro" id="IPR036721">
    <property type="entry name" value="RCK_C_sf"/>
</dbReference>
<dbReference type="Proteomes" id="UP000242662">
    <property type="component" value="Unassembled WGS sequence"/>
</dbReference>
<dbReference type="PANTHER" id="PTHR43833">
    <property type="entry name" value="POTASSIUM CHANNEL PROTEIN 2-RELATED-RELATED"/>
    <property type="match status" value="1"/>
</dbReference>
<evidence type="ECO:0000259" key="2">
    <source>
        <dbReference type="PROSITE" id="PS51202"/>
    </source>
</evidence>
<dbReference type="Gene3D" id="3.40.50.720">
    <property type="entry name" value="NAD(P)-binding Rossmann-like Domain"/>
    <property type="match status" value="1"/>
</dbReference>
<protein>
    <submittedName>
        <fullName evidence="3">Trk system potassium uptake protein TrkA</fullName>
    </submittedName>
</protein>
<organism evidence="3 4">
    <name type="scientific">Shouchella lonarensis</name>
    <dbReference type="NCBI Taxonomy" id="1464122"/>
    <lineage>
        <taxon>Bacteria</taxon>
        <taxon>Bacillati</taxon>
        <taxon>Bacillota</taxon>
        <taxon>Bacilli</taxon>
        <taxon>Bacillales</taxon>
        <taxon>Bacillaceae</taxon>
        <taxon>Shouchella</taxon>
    </lineage>
</organism>
<keyword evidence="4" id="KW-1185">Reference proteome</keyword>
<accession>A0A1G6IRV1</accession>
<dbReference type="SUPFAM" id="SSF116726">
    <property type="entry name" value="TrkA C-terminal domain-like"/>
    <property type="match status" value="1"/>
</dbReference>
<proteinExistence type="predicted"/>
<dbReference type="AlphaFoldDB" id="A0A1G6IRV1"/>
<dbReference type="SUPFAM" id="SSF51735">
    <property type="entry name" value="NAD(P)-binding Rossmann-fold domains"/>
    <property type="match status" value="1"/>
</dbReference>
<dbReference type="Pfam" id="PF02254">
    <property type="entry name" value="TrkA_N"/>
    <property type="match status" value="1"/>
</dbReference>
<dbReference type="Gene3D" id="3.30.70.1450">
    <property type="entry name" value="Regulator of K+ conductance, C-terminal domain"/>
    <property type="match status" value="1"/>
</dbReference>
<evidence type="ECO:0000313" key="4">
    <source>
        <dbReference type="Proteomes" id="UP000242662"/>
    </source>
</evidence>